<evidence type="ECO:0000313" key="1">
    <source>
        <dbReference type="EMBL" id="CAI2187884.1"/>
    </source>
</evidence>
<keyword evidence="2" id="KW-1185">Reference proteome</keyword>
<feature type="non-terminal residue" evidence="1">
    <location>
        <position position="98"/>
    </location>
</feature>
<dbReference type="AlphaFoldDB" id="A0A9W4T0D6"/>
<gene>
    <name evidence="1" type="ORF">FWILDA_LOCUS13304</name>
</gene>
<dbReference type="EMBL" id="CAMKVN010004858">
    <property type="protein sequence ID" value="CAI2187884.1"/>
    <property type="molecule type" value="Genomic_DNA"/>
</dbReference>
<dbReference type="Proteomes" id="UP001153678">
    <property type="component" value="Unassembled WGS sequence"/>
</dbReference>
<name>A0A9W4T0D6_9GLOM</name>
<sequence>SSSKRQETINLFLTIESLMDTLLEITVTSNRNQKESIIQLYTQIYIDPNWNIWILMKMEDYLLIGDNLNKFLTKIPSESNVIIISSFSASELQEIDLY</sequence>
<comment type="caution">
    <text evidence="1">The sequence shown here is derived from an EMBL/GenBank/DDBJ whole genome shotgun (WGS) entry which is preliminary data.</text>
</comment>
<protein>
    <submittedName>
        <fullName evidence="1">5320_t:CDS:1</fullName>
    </submittedName>
</protein>
<reference evidence="1" key="1">
    <citation type="submission" date="2022-08" db="EMBL/GenBank/DDBJ databases">
        <authorList>
            <person name="Kallberg Y."/>
            <person name="Tangrot J."/>
            <person name="Rosling A."/>
        </authorList>
    </citation>
    <scope>NUCLEOTIDE SEQUENCE</scope>
    <source>
        <strain evidence="1">Wild A</strain>
    </source>
</reference>
<accession>A0A9W4T0D6</accession>
<evidence type="ECO:0000313" key="2">
    <source>
        <dbReference type="Proteomes" id="UP001153678"/>
    </source>
</evidence>
<proteinExistence type="predicted"/>
<organism evidence="1 2">
    <name type="scientific">Funneliformis geosporum</name>
    <dbReference type="NCBI Taxonomy" id="1117311"/>
    <lineage>
        <taxon>Eukaryota</taxon>
        <taxon>Fungi</taxon>
        <taxon>Fungi incertae sedis</taxon>
        <taxon>Mucoromycota</taxon>
        <taxon>Glomeromycotina</taxon>
        <taxon>Glomeromycetes</taxon>
        <taxon>Glomerales</taxon>
        <taxon>Glomeraceae</taxon>
        <taxon>Funneliformis</taxon>
    </lineage>
</organism>